<sequence>MTDISTEAVVAPATTDTPPAPAPAQVVATADEQKNSQVEDAPGGWPVAPLALSGANATVSTIAGAGLVGGPVAAVVAATGMVVFGTLASYRSRSPRPKQAARRAAARTAARQHAARHRSGGLNTAGRKTGSGGGRTAGGAGKVPGQKRRGPGSGLGRGVAGQGRSGAAKHSAPVSLNKSAGLKSRGRGGAAGALSKVGQVKALRKAQKQAGASRAQRREQTAAARRAVADARRNIPKTHKARSRSGGLAGRMLGGAGRKARAVKQAAIAKQRARRDAATARKVAGGRSSVRKAPARQAARKALRRSAARFHGRRALAALLALPVGLLGFLSSPLGRKLGLPWLVHPGRRLYRQLAGAARKQRAERDTAIREEQAAAEDAAEQEAAQDATDGLGDWVERPAGPIPNNTDRTSTSEGEHVSGFQFEEHAAEMEQAAQSYDPEDAMEILAMVEGLPAALTSVANVMKTLAERADSEFPLEKEVADGFNDIFGALMSAVAVAEDMGPLFRQAHEQDIARHEDPRNGPEAEKGWNV</sequence>
<feature type="region of interest" description="Disordered" evidence="1">
    <location>
        <begin position="361"/>
        <end position="414"/>
    </location>
</feature>
<keyword evidence="2" id="KW-0472">Membrane</keyword>
<feature type="transmembrane region" description="Helical" evidence="2">
    <location>
        <begin position="62"/>
        <end position="88"/>
    </location>
</feature>
<feature type="transmembrane region" description="Helical" evidence="2">
    <location>
        <begin position="315"/>
        <end position="334"/>
    </location>
</feature>
<name>A0ABS9YQ40_9ACTN</name>
<evidence type="ECO:0000313" key="4">
    <source>
        <dbReference type="Proteomes" id="UP001165269"/>
    </source>
</evidence>
<keyword evidence="4" id="KW-1185">Reference proteome</keyword>
<gene>
    <name evidence="3" type="ORF">MQP27_47060</name>
</gene>
<feature type="compositionally biased region" description="Gly residues" evidence="1">
    <location>
        <begin position="129"/>
        <end position="142"/>
    </location>
</feature>
<accession>A0ABS9YQ40</accession>
<feature type="compositionally biased region" description="Low complexity" evidence="1">
    <location>
        <begin position="8"/>
        <end position="30"/>
    </location>
</feature>
<feature type="compositionally biased region" description="Basic residues" evidence="1">
    <location>
        <begin position="234"/>
        <end position="243"/>
    </location>
</feature>
<comment type="caution">
    <text evidence="3">The sequence shown here is derived from an EMBL/GenBank/DDBJ whole genome shotgun (WGS) entry which is preliminary data.</text>
</comment>
<organism evidence="3 4">
    <name type="scientific">Streptomyces cylindrosporus</name>
    <dbReference type="NCBI Taxonomy" id="2927583"/>
    <lineage>
        <taxon>Bacteria</taxon>
        <taxon>Bacillati</taxon>
        <taxon>Actinomycetota</taxon>
        <taxon>Actinomycetes</taxon>
        <taxon>Kitasatosporales</taxon>
        <taxon>Streptomycetaceae</taxon>
        <taxon>Streptomyces</taxon>
    </lineage>
</organism>
<dbReference type="EMBL" id="JALDAY010000020">
    <property type="protein sequence ID" value="MCI3278650.1"/>
    <property type="molecule type" value="Genomic_DNA"/>
</dbReference>
<feature type="compositionally biased region" description="Gly residues" evidence="1">
    <location>
        <begin position="247"/>
        <end position="257"/>
    </location>
</feature>
<proteinExistence type="predicted"/>
<protein>
    <submittedName>
        <fullName evidence="3">Uncharacterized protein</fullName>
    </submittedName>
</protein>
<keyword evidence="2" id="KW-1133">Transmembrane helix</keyword>
<keyword evidence="2" id="KW-0812">Transmembrane</keyword>
<feature type="region of interest" description="Disordered" evidence="1">
    <location>
        <begin position="1"/>
        <end position="42"/>
    </location>
</feature>
<reference evidence="3" key="1">
    <citation type="submission" date="2022-03" db="EMBL/GenBank/DDBJ databases">
        <title>Streptomyces 7R015 and 7R016 isolated from Barleria lupulina in Thailand.</title>
        <authorList>
            <person name="Kanchanasin P."/>
            <person name="Phongsopitanun W."/>
            <person name="Tanasupawat S."/>
        </authorList>
    </citation>
    <scope>NUCLEOTIDE SEQUENCE</scope>
    <source>
        <strain evidence="3">7R015</strain>
    </source>
</reference>
<feature type="compositionally biased region" description="Polar residues" evidence="1">
    <location>
        <begin position="404"/>
        <end position="413"/>
    </location>
</feature>
<feature type="region of interest" description="Disordered" evidence="1">
    <location>
        <begin position="91"/>
        <end position="298"/>
    </location>
</feature>
<evidence type="ECO:0000256" key="2">
    <source>
        <dbReference type="SAM" id="Phobius"/>
    </source>
</evidence>
<feature type="compositionally biased region" description="Basic and acidic residues" evidence="1">
    <location>
        <begin position="361"/>
        <end position="373"/>
    </location>
</feature>
<dbReference type="Proteomes" id="UP001165269">
    <property type="component" value="Unassembled WGS sequence"/>
</dbReference>
<feature type="compositionally biased region" description="Basic residues" evidence="1">
    <location>
        <begin position="93"/>
        <end position="105"/>
    </location>
</feature>
<evidence type="ECO:0000313" key="3">
    <source>
        <dbReference type="EMBL" id="MCI3278650.1"/>
    </source>
</evidence>
<feature type="compositionally biased region" description="Basic residues" evidence="1">
    <location>
        <begin position="289"/>
        <end position="298"/>
    </location>
</feature>
<feature type="compositionally biased region" description="Gly residues" evidence="1">
    <location>
        <begin position="151"/>
        <end position="164"/>
    </location>
</feature>
<dbReference type="RefSeq" id="WP_242777490.1">
    <property type="nucleotide sequence ID" value="NZ_JALDAY010000020.1"/>
</dbReference>
<evidence type="ECO:0000256" key="1">
    <source>
        <dbReference type="SAM" id="MobiDB-lite"/>
    </source>
</evidence>